<sequence>MDWLRQADPRVKIFGVLVFGVGLWHTGVYGVLLCACIVGYLAVWILGISPQARRMTRAFTIFAAFWSLLKAAFGLWDGLPPMAVFGDAAFFGIRLLVLLHLGLVLSESTSARQIGRAFCWALRPLGTQRSWRFGLSLALMIHFIPMTIEVMQKAGQTLKLRRARLGFWLRMRVLPGMVMRIMAGKTWESALGVSARGLGRPEAWAYPLSFRVRDVFFLFGICLGGCCLFLL</sequence>
<organism evidence="2 3">
    <name type="scientific">Pseudodesulfovibrio senegalensis</name>
    <dbReference type="NCBI Taxonomy" id="1721087"/>
    <lineage>
        <taxon>Bacteria</taxon>
        <taxon>Pseudomonadati</taxon>
        <taxon>Thermodesulfobacteriota</taxon>
        <taxon>Desulfovibrionia</taxon>
        <taxon>Desulfovibrionales</taxon>
        <taxon>Desulfovibrionaceae</taxon>
    </lineage>
</organism>
<evidence type="ECO:0000313" key="2">
    <source>
        <dbReference type="EMBL" id="KAB1443430.1"/>
    </source>
</evidence>
<keyword evidence="3" id="KW-1185">Reference proteome</keyword>
<dbReference type="OrthoDB" id="5454376at2"/>
<feature type="transmembrane region" description="Helical" evidence="1">
    <location>
        <begin position="58"/>
        <end position="76"/>
    </location>
</feature>
<reference evidence="2 3" key="1">
    <citation type="journal article" date="2017" name="Int. J. Syst. Evol. Microbiol.">
        <title>Desulfovibrio senegalensis sp. nov., a mesophilic sulfate reducer isolated from marine sediment.</title>
        <authorList>
            <person name="Thioye A."/>
            <person name="Gam Z.B.A."/>
            <person name="Mbengue M."/>
            <person name="Cayol J.L."/>
            <person name="Joseph-Bartoli M."/>
            <person name="Toure-Kane C."/>
            <person name="Labat M."/>
        </authorList>
    </citation>
    <scope>NUCLEOTIDE SEQUENCE [LARGE SCALE GENOMIC DNA]</scope>
    <source>
        <strain evidence="2 3">DSM 101509</strain>
    </source>
</reference>
<name>A0A6N6N5C8_9BACT</name>
<accession>A0A6N6N5C8</accession>
<feature type="transmembrane region" description="Helical" evidence="1">
    <location>
        <begin position="13"/>
        <end position="46"/>
    </location>
</feature>
<keyword evidence="1" id="KW-1133">Transmembrane helix</keyword>
<evidence type="ECO:0000313" key="3">
    <source>
        <dbReference type="Proteomes" id="UP000438699"/>
    </source>
</evidence>
<dbReference type="AlphaFoldDB" id="A0A6N6N5C8"/>
<dbReference type="EMBL" id="WAIE01000001">
    <property type="protein sequence ID" value="KAB1443430.1"/>
    <property type="molecule type" value="Genomic_DNA"/>
</dbReference>
<comment type="caution">
    <text evidence="2">The sequence shown here is derived from an EMBL/GenBank/DDBJ whole genome shotgun (WGS) entry which is preliminary data.</text>
</comment>
<feature type="transmembrane region" description="Helical" evidence="1">
    <location>
        <begin position="88"/>
        <end position="106"/>
    </location>
</feature>
<keyword evidence="1" id="KW-0472">Membrane</keyword>
<keyword evidence="1" id="KW-0812">Transmembrane</keyword>
<proteinExistence type="predicted"/>
<protein>
    <submittedName>
        <fullName evidence="2">Cobalt transporter</fullName>
    </submittedName>
</protein>
<evidence type="ECO:0000256" key="1">
    <source>
        <dbReference type="SAM" id="Phobius"/>
    </source>
</evidence>
<gene>
    <name evidence="2" type="ORF">F8A88_04035</name>
</gene>
<dbReference type="Proteomes" id="UP000438699">
    <property type="component" value="Unassembled WGS sequence"/>
</dbReference>
<dbReference type="RefSeq" id="WP_151149801.1">
    <property type="nucleotide sequence ID" value="NZ_WAIE01000001.1"/>
</dbReference>